<dbReference type="InterPro" id="IPR056130">
    <property type="entry name" value="DUF7713"/>
</dbReference>
<evidence type="ECO:0000259" key="2">
    <source>
        <dbReference type="Pfam" id="PF24735"/>
    </source>
</evidence>
<proteinExistence type="predicted"/>
<dbReference type="STRING" id="428990.SAMN06295987_1098"/>
<dbReference type="AlphaFoldDB" id="A0A1U6ILG9"/>
<evidence type="ECO:0000259" key="1">
    <source>
        <dbReference type="Pfam" id="PF24734"/>
    </source>
</evidence>
<sequence>MSENEQCAPVLLSDIIEAVEFVSASSFDEHHAYICPRTGRTHLVSESLDLDDAEDLPEDPDGCGYIAVPHRRDLDLGKPLALAFVAEELPELLERAQEIFRRKGAFRRFKDLIGAQGKLDSWYAYEERAMQQAVRNWCEDLDIPLAGETQAAMHGETAEPSLHVMPCDACGGCVPTLEMTHFGSRETGYRDLCSRCYNEEVARLGGLTFEHVAFEPVDLFDGRGRRHRFHFVLRHLGSMLMLGAYEVRANERMGYEFEVHGGPEADPFELMQRLHKRMRRELAITYLAETEFGLGIAETKVGGQITCDPEAADRLPVLVIDGQEVDWDQFGRMLMTFEGWRFHLEIQEPSEEV</sequence>
<name>A0A1U6ILG9_9SPHN</name>
<protein>
    <submittedName>
        <fullName evidence="4">Uncharacterized protein</fullName>
    </submittedName>
</protein>
<dbReference type="Proteomes" id="UP000190989">
    <property type="component" value="Unassembled WGS sequence"/>
</dbReference>
<dbReference type="Pfam" id="PF24828">
    <property type="entry name" value="DUF7713"/>
    <property type="match status" value="1"/>
</dbReference>
<feature type="domain" description="DUF7713" evidence="3">
    <location>
        <begin position="289"/>
        <end position="351"/>
    </location>
</feature>
<evidence type="ECO:0000313" key="5">
    <source>
        <dbReference type="Proteomes" id="UP000190989"/>
    </source>
</evidence>
<dbReference type="InterPro" id="IPR056103">
    <property type="entry name" value="DUF7686"/>
</dbReference>
<evidence type="ECO:0000259" key="3">
    <source>
        <dbReference type="Pfam" id="PF24828"/>
    </source>
</evidence>
<dbReference type="RefSeq" id="WP_139384071.1">
    <property type="nucleotide sequence ID" value="NZ_FVZE01000009.1"/>
</dbReference>
<feature type="domain" description="DUF7686" evidence="2">
    <location>
        <begin position="210"/>
        <end position="283"/>
    </location>
</feature>
<keyword evidence="5" id="KW-1185">Reference proteome</keyword>
<dbReference type="Pfam" id="PF24735">
    <property type="entry name" value="DUF7686"/>
    <property type="match status" value="1"/>
</dbReference>
<organism evidence="4 5">
    <name type="scientific">Novosphingobium mathurense</name>
    <dbReference type="NCBI Taxonomy" id="428990"/>
    <lineage>
        <taxon>Bacteria</taxon>
        <taxon>Pseudomonadati</taxon>
        <taxon>Pseudomonadota</taxon>
        <taxon>Alphaproteobacteria</taxon>
        <taxon>Sphingomonadales</taxon>
        <taxon>Sphingomonadaceae</taxon>
        <taxon>Novosphingobium</taxon>
    </lineage>
</organism>
<dbReference type="Pfam" id="PF24734">
    <property type="entry name" value="DUF7685"/>
    <property type="match status" value="1"/>
</dbReference>
<feature type="domain" description="DUF7685" evidence="1">
    <location>
        <begin position="167"/>
        <end position="207"/>
    </location>
</feature>
<dbReference type="InterPro" id="IPR056102">
    <property type="entry name" value="DUF7685"/>
</dbReference>
<evidence type="ECO:0000313" key="4">
    <source>
        <dbReference type="EMBL" id="SLK08854.1"/>
    </source>
</evidence>
<dbReference type="EMBL" id="FVZE01000009">
    <property type="protein sequence ID" value="SLK08854.1"/>
    <property type="molecule type" value="Genomic_DNA"/>
</dbReference>
<accession>A0A1U6ILG9</accession>
<reference evidence="5" key="1">
    <citation type="submission" date="2017-02" db="EMBL/GenBank/DDBJ databases">
        <authorList>
            <person name="Varghese N."/>
            <person name="Submissions S."/>
        </authorList>
    </citation>
    <scope>NUCLEOTIDE SEQUENCE [LARGE SCALE GENOMIC DNA]</scope>
    <source>
        <strain evidence="5">SM117</strain>
    </source>
</reference>
<gene>
    <name evidence="4" type="ORF">SAMN06295987_1098</name>
</gene>